<dbReference type="Proteomes" id="UP001163324">
    <property type="component" value="Chromosome 1"/>
</dbReference>
<protein>
    <submittedName>
        <fullName evidence="1">Uncharacterized protein</fullName>
    </submittedName>
</protein>
<comment type="caution">
    <text evidence="1">The sequence shown here is derived from an EMBL/GenBank/DDBJ whole genome shotgun (WGS) entry which is preliminary data.</text>
</comment>
<organism evidence="1 2">
    <name type="scientific">Trichothecium roseum</name>
    <dbReference type="NCBI Taxonomy" id="47278"/>
    <lineage>
        <taxon>Eukaryota</taxon>
        <taxon>Fungi</taxon>
        <taxon>Dikarya</taxon>
        <taxon>Ascomycota</taxon>
        <taxon>Pezizomycotina</taxon>
        <taxon>Sordariomycetes</taxon>
        <taxon>Hypocreomycetidae</taxon>
        <taxon>Hypocreales</taxon>
        <taxon>Hypocreales incertae sedis</taxon>
        <taxon>Trichothecium</taxon>
    </lineage>
</organism>
<gene>
    <name evidence="1" type="ORF">N3K66_001501</name>
</gene>
<evidence type="ECO:0000313" key="1">
    <source>
        <dbReference type="EMBL" id="KAI9904972.1"/>
    </source>
</evidence>
<accession>A0ACC0VGF4</accession>
<proteinExistence type="predicted"/>
<dbReference type="EMBL" id="CM047940">
    <property type="protein sequence ID" value="KAI9904972.1"/>
    <property type="molecule type" value="Genomic_DNA"/>
</dbReference>
<keyword evidence="2" id="KW-1185">Reference proteome</keyword>
<name>A0ACC0VGF4_9HYPO</name>
<reference evidence="1" key="1">
    <citation type="submission" date="2022-10" db="EMBL/GenBank/DDBJ databases">
        <title>Complete Genome of Trichothecium roseum strain YXFP-22015, a Plant Pathogen Isolated from Citrus.</title>
        <authorList>
            <person name="Wang Y."/>
            <person name="Zhu L."/>
        </authorList>
    </citation>
    <scope>NUCLEOTIDE SEQUENCE</scope>
    <source>
        <strain evidence="1">YXFP-22015</strain>
    </source>
</reference>
<sequence>MSHHEPLSSLYPVDWDDIPQNDLKSFLDPIFSEAQTVVESIPVPPAEAPITSDSPGRTRSQTTSSVIAGDSNTSSSAAAGANVRRHSQASAAQALKLRKEWKEIKINAKENPLDISVYKLGSKDSRGAWFARRSVHEGLPFDTWKRGLETEFLETMKVQDGPGSGNIRGIGADRRAEHHVVDGMGEVQVFQLSAQFPGPTSPRDFITLLLTSEHYVAGPEDDPPLRQYMIISKPCNHSDCPQRQGIIRGNYESVELIRELPSGKSAPKRTLSGTNLAAGNASDPSVAKTSTSAEGVTGTVGSDEKAPAKIEWLMVTRSDPGGSVPRFMVEKGTPPGIVNDAGKFLNWLTARPGDDKPEQSTNESGVDAKISTEHVPSNAEPADAQASSAIAELPSTPVRARHQQSNPQQEPVQTGYGLYDMITGAFGAATSAVSGGFGRQFSTEESGAQSLSPEQPAASQSPPLNYSSDASSIRSFTSALEKTMTQAEGNDSIHSSQSDDHSASNGSGLPQEKELKKLQERRRKLEEKTARMQEKLESKRNGDREKDAAALAKVREKHEREIAKQEAKYRRETKRLEEKREQEERRAEERRRKAAEREERSSAKAELERVRAERDLALKSVELLESQVGELQGQNTMLVAKLGRLEAAASGLSVASRESEGHEDGQGTPSATK</sequence>
<evidence type="ECO:0000313" key="2">
    <source>
        <dbReference type="Proteomes" id="UP001163324"/>
    </source>
</evidence>